<dbReference type="NCBIfam" id="NF008200">
    <property type="entry name" value="PRK10957.1"/>
    <property type="match status" value="1"/>
</dbReference>
<dbReference type="CDD" id="cd01146">
    <property type="entry name" value="FhuD"/>
    <property type="match status" value="1"/>
</dbReference>
<dbReference type="FunFam" id="3.40.50.1980:FF:000009">
    <property type="entry name" value="Iron-enterobactin transporter periplasmic binding protein"/>
    <property type="match status" value="1"/>
</dbReference>
<gene>
    <name evidence="7" type="ORF">A3K89_11035</name>
</gene>
<dbReference type="AlphaFoldDB" id="A0A177Y7I1"/>
<comment type="caution">
    <text evidence="7">The sequence shown here is derived from an EMBL/GenBank/DDBJ whole genome shotgun (WGS) entry which is preliminary data.</text>
</comment>
<evidence type="ECO:0000256" key="3">
    <source>
        <dbReference type="ARBA" id="ARBA00022448"/>
    </source>
</evidence>
<evidence type="ECO:0000259" key="6">
    <source>
        <dbReference type="PROSITE" id="PS50983"/>
    </source>
</evidence>
<evidence type="ECO:0000256" key="1">
    <source>
        <dbReference type="ARBA" id="ARBA00004196"/>
    </source>
</evidence>
<reference evidence="7 8" key="1">
    <citation type="submission" date="2016-03" db="EMBL/GenBank/DDBJ databases">
        <title>Genome sequence of Rhodococcus kyotonensis KB10.</title>
        <authorList>
            <person name="Jeong H."/>
            <person name="Hong C.E."/>
            <person name="Jo S.H."/>
            <person name="Park J.M."/>
        </authorList>
    </citation>
    <scope>NUCLEOTIDE SEQUENCE [LARGE SCALE GENOMIC DNA]</scope>
    <source>
        <strain evidence="7 8">KB10</strain>
    </source>
</reference>
<dbReference type="RefSeq" id="WP_068430627.1">
    <property type="nucleotide sequence ID" value="NZ_LVHI01000038.1"/>
</dbReference>
<dbReference type="EMBL" id="LVHI01000038">
    <property type="protein sequence ID" value="OAK51476.1"/>
    <property type="molecule type" value="Genomic_DNA"/>
</dbReference>
<comment type="similarity">
    <text evidence="2">Belongs to the bacterial solute-binding protein 8 family.</text>
</comment>
<keyword evidence="4 5" id="KW-0732">Signal</keyword>
<dbReference type="InterPro" id="IPR051313">
    <property type="entry name" value="Bact_iron-sidero_bind"/>
</dbReference>
<accession>A0A177Y7I1</accession>
<dbReference type="PROSITE" id="PS50983">
    <property type="entry name" value="FE_B12_PBP"/>
    <property type="match status" value="1"/>
</dbReference>
<evidence type="ECO:0000313" key="7">
    <source>
        <dbReference type="EMBL" id="OAK51476.1"/>
    </source>
</evidence>
<dbReference type="PANTHER" id="PTHR30532">
    <property type="entry name" value="IRON III DICITRATE-BINDING PERIPLASMIC PROTEIN"/>
    <property type="match status" value="1"/>
</dbReference>
<evidence type="ECO:0000313" key="8">
    <source>
        <dbReference type="Proteomes" id="UP000077519"/>
    </source>
</evidence>
<dbReference type="GO" id="GO:1901678">
    <property type="term" value="P:iron coordination entity transport"/>
    <property type="evidence" value="ECO:0007669"/>
    <property type="project" value="UniProtKB-ARBA"/>
</dbReference>
<proteinExistence type="inferred from homology"/>
<dbReference type="PANTHER" id="PTHR30532:SF24">
    <property type="entry name" value="FERRIC ENTEROBACTIN-BINDING PERIPLASMIC PROTEIN FEPB"/>
    <property type="match status" value="1"/>
</dbReference>
<sequence>MLRSTRAAVPLFAALLFAGCATPENPPAGSGGWSRTVEHAAGTTELTSKPTRIVSTSPSLTGALLAIGAPVVGSAATTPSGLSDDKGFFTQWASEADARGVEVAYDGLALNLEAVQLLEPDLIIGSSNGGDSTLDAYDQLSAIAPTVLIDYGTPSWEDVTRELGTATGLDDEAERVVDDYDAWVAEQAAKIALPEQPVTALVYLQADGVWAFTSDSPQGKLLTSLGFTYNDPPADLQTPRQGASGVAVVSPENLSAAFADSRTLFAVSMGPADQDRALTAEPLLANQVAVSQNRVFSLGTAAFRLDYYSAMQTVDLLVSLFQKGR</sequence>
<dbReference type="GO" id="GO:0030288">
    <property type="term" value="C:outer membrane-bounded periplasmic space"/>
    <property type="evidence" value="ECO:0007669"/>
    <property type="project" value="TreeGrafter"/>
</dbReference>
<evidence type="ECO:0000256" key="4">
    <source>
        <dbReference type="ARBA" id="ARBA00022729"/>
    </source>
</evidence>
<dbReference type="Gene3D" id="3.40.50.1980">
    <property type="entry name" value="Nitrogenase molybdenum iron protein domain"/>
    <property type="match status" value="2"/>
</dbReference>
<keyword evidence="8" id="KW-1185">Reference proteome</keyword>
<keyword evidence="3" id="KW-0813">Transport</keyword>
<feature type="chain" id="PRO_5008079594" evidence="5">
    <location>
        <begin position="24"/>
        <end position="325"/>
    </location>
</feature>
<dbReference type="Pfam" id="PF01497">
    <property type="entry name" value="Peripla_BP_2"/>
    <property type="match status" value="1"/>
</dbReference>
<dbReference type="Proteomes" id="UP000077519">
    <property type="component" value="Unassembled WGS sequence"/>
</dbReference>
<comment type="subcellular location">
    <subcellularLocation>
        <location evidence="1">Cell envelope</location>
    </subcellularLocation>
</comment>
<name>A0A177Y7I1_9NOCA</name>
<organism evidence="7 8">
    <name type="scientific">Rhodococcoides kyotonense</name>
    <dbReference type="NCBI Taxonomy" id="398843"/>
    <lineage>
        <taxon>Bacteria</taxon>
        <taxon>Bacillati</taxon>
        <taxon>Actinomycetota</taxon>
        <taxon>Actinomycetes</taxon>
        <taxon>Mycobacteriales</taxon>
        <taxon>Nocardiaceae</taxon>
        <taxon>Rhodococcoides</taxon>
    </lineage>
</organism>
<protein>
    <submittedName>
        <fullName evidence="7">Fe2+-enterobactin ABC transporter substrate-binding protein</fullName>
    </submittedName>
</protein>
<dbReference type="PROSITE" id="PS51257">
    <property type="entry name" value="PROKAR_LIPOPROTEIN"/>
    <property type="match status" value="1"/>
</dbReference>
<dbReference type="SUPFAM" id="SSF53807">
    <property type="entry name" value="Helical backbone' metal receptor"/>
    <property type="match status" value="1"/>
</dbReference>
<feature type="signal peptide" evidence="5">
    <location>
        <begin position="1"/>
        <end position="23"/>
    </location>
</feature>
<dbReference type="InterPro" id="IPR002491">
    <property type="entry name" value="ABC_transptr_periplasmic_BD"/>
</dbReference>
<evidence type="ECO:0000256" key="2">
    <source>
        <dbReference type="ARBA" id="ARBA00008814"/>
    </source>
</evidence>
<evidence type="ECO:0000256" key="5">
    <source>
        <dbReference type="SAM" id="SignalP"/>
    </source>
</evidence>
<feature type="domain" description="Fe/B12 periplasmic-binding" evidence="6">
    <location>
        <begin position="52"/>
        <end position="325"/>
    </location>
</feature>